<dbReference type="Proteomes" id="UP000325313">
    <property type="component" value="Unassembled WGS sequence"/>
</dbReference>
<sequence>MIAYKIIGCFLFSRPGGGCSFLRLGQQSRIQAKHHKTEGTSTCKFDRVAAPFCGDAWSTMPG</sequence>
<evidence type="ECO:0000313" key="1">
    <source>
        <dbReference type="EMBL" id="KAA1107735.1"/>
    </source>
</evidence>
<gene>
    <name evidence="1" type="ORF">PGTUg99_010831</name>
</gene>
<organism evidence="1 2">
    <name type="scientific">Puccinia graminis f. sp. tritici</name>
    <dbReference type="NCBI Taxonomy" id="56615"/>
    <lineage>
        <taxon>Eukaryota</taxon>
        <taxon>Fungi</taxon>
        <taxon>Dikarya</taxon>
        <taxon>Basidiomycota</taxon>
        <taxon>Pucciniomycotina</taxon>
        <taxon>Pucciniomycetes</taxon>
        <taxon>Pucciniales</taxon>
        <taxon>Pucciniaceae</taxon>
        <taxon>Puccinia</taxon>
    </lineage>
</organism>
<evidence type="ECO:0000313" key="2">
    <source>
        <dbReference type="Proteomes" id="UP000325313"/>
    </source>
</evidence>
<proteinExistence type="predicted"/>
<accession>A0A5B0Q3F0</accession>
<dbReference type="EMBL" id="VDEP01000307">
    <property type="protein sequence ID" value="KAA1107735.1"/>
    <property type="molecule type" value="Genomic_DNA"/>
</dbReference>
<dbReference type="AlphaFoldDB" id="A0A5B0Q3F0"/>
<comment type="caution">
    <text evidence="1">The sequence shown here is derived from an EMBL/GenBank/DDBJ whole genome shotgun (WGS) entry which is preliminary data.</text>
</comment>
<protein>
    <submittedName>
        <fullName evidence="1">Uncharacterized protein</fullName>
    </submittedName>
</protein>
<name>A0A5B0Q3F0_PUCGR</name>
<reference evidence="1 2" key="1">
    <citation type="submission" date="2019-05" db="EMBL/GenBank/DDBJ databases">
        <title>Emergence of the Ug99 lineage of the wheat stem rust pathogen through somatic hybridization.</title>
        <authorList>
            <person name="Li F."/>
            <person name="Upadhyaya N.M."/>
            <person name="Sperschneider J."/>
            <person name="Matny O."/>
            <person name="Nguyen-Phuc H."/>
            <person name="Mago R."/>
            <person name="Raley C."/>
            <person name="Miller M.E."/>
            <person name="Silverstein K.A.T."/>
            <person name="Henningsen E."/>
            <person name="Hirsch C.D."/>
            <person name="Visser B."/>
            <person name="Pretorius Z.A."/>
            <person name="Steffenson B.J."/>
            <person name="Schwessinger B."/>
            <person name="Dodds P.N."/>
            <person name="Figueroa M."/>
        </authorList>
    </citation>
    <scope>NUCLEOTIDE SEQUENCE [LARGE SCALE GENOMIC DNA]</scope>
    <source>
        <strain evidence="1 2">Ug99</strain>
    </source>
</reference>